<proteinExistence type="predicted"/>
<organism evidence="1 2">
    <name type="scientific">Dibothriocephalus latus</name>
    <name type="common">Fish tapeworm</name>
    <name type="synonym">Diphyllobothrium latum</name>
    <dbReference type="NCBI Taxonomy" id="60516"/>
    <lineage>
        <taxon>Eukaryota</taxon>
        <taxon>Metazoa</taxon>
        <taxon>Spiralia</taxon>
        <taxon>Lophotrochozoa</taxon>
        <taxon>Platyhelminthes</taxon>
        <taxon>Cestoda</taxon>
        <taxon>Eucestoda</taxon>
        <taxon>Diphyllobothriidea</taxon>
        <taxon>Diphyllobothriidae</taxon>
        <taxon>Dibothriocephalus</taxon>
    </lineage>
</organism>
<accession>A0A3P7NZH0</accession>
<dbReference type="EMBL" id="UYRU01056885">
    <property type="protein sequence ID" value="VDN13622.1"/>
    <property type="molecule type" value="Genomic_DNA"/>
</dbReference>
<sequence>MRRFRPFSGGAFFPSQYADPSSERWNPGRRPHLLVAVQNPGHMWTVTSWCMLGCSGTRAYAVETATRVATPLHFVVVLNSCLGICPRDRLMNKTSGCGSLGWAVSWLGAYFTSRIVIRSTQQAEIHGLSKQL</sequence>
<reference evidence="1 2" key="1">
    <citation type="submission" date="2018-11" db="EMBL/GenBank/DDBJ databases">
        <authorList>
            <consortium name="Pathogen Informatics"/>
        </authorList>
    </citation>
    <scope>NUCLEOTIDE SEQUENCE [LARGE SCALE GENOMIC DNA]</scope>
</reference>
<gene>
    <name evidence="1" type="ORF">DILT_LOCUS9453</name>
</gene>
<keyword evidence="2" id="KW-1185">Reference proteome</keyword>
<name>A0A3P7NZH0_DIBLA</name>
<evidence type="ECO:0000313" key="2">
    <source>
        <dbReference type="Proteomes" id="UP000281553"/>
    </source>
</evidence>
<protein>
    <submittedName>
        <fullName evidence="1">Uncharacterized protein</fullName>
    </submittedName>
</protein>
<dbReference type="AlphaFoldDB" id="A0A3P7NZH0"/>
<evidence type="ECO:0000313" key="1">
    <source>
        <dbReference type="EMBL" id="VDN13622.1"/>
    </source>
</evidence>
<dbReference type="Proteomes" id="UP000281553">
    <property type="component" value="Unassembled WGS sequence"/>
</dbReference>